<evidence type="ECO:0000259" key="6">
    <source>
        <dbReference type="PROSITE" id="PS51643"/>
    </source>
</evidence>
<dbReference type="NCBIfam" id="TIGR01596">
    <property type="entry name" value="cas3_HD"/>
    <property type="match status" value="1"/>
</dbReference>
<comment type="similarity">
    <text evidence="2">In the central section; belongs to the CRISPR-associated helicase Cas3 family.</text>
</comment>
<evidence type="ECO:0000256" key="2">
    <source>
        <dbReference type="ARBA" id="ARBA00009046"/>
    </source>
</evidence>
<dbReference type="InterPro" id="IPR006483">
    <property type="entry name" value="CRISPR-assoc_Cas3_HD"/>
</dbReference>
<keyword evidence="8" id="KW-1185">Reference proteome</keyword>
<accession>A0ABM7GSV2</accession>
<evidence type="ECO:0000256" key="4">
    <source>
        <dbReference type="ARBA" id="ARBA00022801"/>
    </source>
</evidence>
<comment type="similarity">
    <text evidence="1">In the N-terminal section; belongs to the CRISPR-associated nuclease Cas3-HD family.</text>
</comment>
<name>A0ABM7GSV2_9GAMM</name>
<dbReference type="InterPro" id="IPR038257">
    <property type="entry name" value="CRISPR-assoc_Cas3_HD_sf"/>
</dbReference>
<feature type="domain" description="HD Cas3-type" evidence="6">
    <location>
        <begin position="23"/>
        <end position="231"/>
    </location>
</feature>
<organism evidence="7 8">
    <name type="scientific">Vreelandella olivaria</name>
    <dbReference type="NCBI Taxonomy" id="390919"/>
    <lineage>
        <taxon>Bacteria</taxon>
        <taxon>Pseudomonadati</taxon>
        <taxon>Pseudomonadota</taxon>
        <taxon>Gammaproteobacteria</taxon>
        <taxon>Oceanospirillales</taxon>
        <taxon>Halomonadaceae</taxon>
        <taxon>Vreelandella</taxon>
    </lineage>
</organism>
<keyword evidence="5" id="KW-0051">Antiviral defense</keyword>
<dbReference type="EMBL" id="AP019416">
    <property type="protein sequence ID" value="BBI53762.1"/>
    <property type="molecule type" value="Genomic_DNA"/>
</dbReference>
<dbReference type="SUPFAM" id="SSF52540">
    <property type="entry name" value="P-loop containing nucleoside triphosphate hydrolases"/>
    <property type="match status" value="1"/>
</dbReference>
<keyword evidence="3" id="KW-0479">Metal-binding</keyword>
<protein>
    <recommendedName>
        <fullName evidence="6">HD Cas3-type domain-containing protein</fullName>
    </recommendedName>
</protein>
<evidence type="ECO:0000313" key="7">
    <source>
        <dbReference type="EMBL" id="BBI53762.1"/>
    </source>
</evidence>
<dbReference type="InterPro" id="IPR027417">
    <property type="entry name" value="P-loop_NTPase"/>
</dbReference>
<keyword evidence="4" id="KW-0378">Hydrolase</keyword>
<evidence type="ECO:0000313" key="8">
    <source>
        <dbReference type="Proteomes" id="UP000289555"/>
    </source>
</evidence>
<dbReference type="Pfam" id="PF18019">
    <property type="entry name" value="Cas3_HD"/>
    <property type="match status" value="1"/>
</dbReference>
<dbReference type="CDD" id="cd09641">
    <property type="entry name" value="Cas3''_I"/>
    <property type="match status" value="1"/>
</dbReference>
<proteinExistence type="inferred from homology"/>
<evidence type="ECO:0000256" key="3">
    <source>
        <dbReference type="ARBA" id="ARBA00022723"/>
    </source>
</evidence>
<gene>
    <name evidence="7" type="ORF">HORIV_61830</name>
</gene>
<sequence length="402" mass="44422">MSTALSRIPAYHRYAGKALPGQPGDSCHLLAWHSLDVAAVGWQLLAPERPLTRQLAAQLGIEPEALRRLLVFLLGLHDLGKFSRAFQEVLKLSLGGMASPQGKPYCQRHDRLGVLLWDACWSTWRRDGVLHWPEDAEIPARKLLIPMNSLMAPFFGHHGQPVATGQLTLADFFVDDGELDDAVAARDFVADWAALIEPHWPLDRMVDKQWLARFKTLSWTVAGWATLSDWLGSHRDYFSYCQRAMPLADYWPRALSQAEAVLDATGFGRPPEPIPYAGLAHWFAGTVTPTPLQQKAESLPLQAGPQLFILEDVTGAGKTEAACILAQRLLADGHGEGLYFALPTMATSNAMYTRLGDLHHRFYSSASRPSLVLAHGARELNEAFERAVMAASRKMTTTPTGK</sequence>
<evidence type="ECO:0000256" key="5">
    <source>
        <dbReference type="ARBA" id="ARBA00023118"/>
    </source>
</evidence>
<dbReference type="Proteomes" id="UP000289555">
    <property type="component" value="Chromosome"/>
</dbReference>
<reference evidence="8" key="1">
    <citation type="journal article" date="2019" name="Microbiol. Resour. Announc.">
        <title>Complete Genome Sequence of Halomonas olivaria, a Moderately Halophilic Bacterium Isolated from Olive Processing Effluents, Obtained by Nanopore Sequencing.</title>
        <authorList>
            <person name="Nagata S."/>
            <person name="Ii K.M."/>
            <person name="Tsukimi T."/>
            <person name="Miura M.C."/>
            <person name="Galipon J."/>
            <person name="Arakawa K."/>
        </authorList>
    </citation>
    <scope>NUCLEOTIDE SEQUENCE [LARGE SCALE GENOMIC DNA]</scope>
    <source>
        <strain evidence="8">TYRC17</strain>
    </source>
</reference>
<dbReference type="PROSITE" id="PS51643">
    <property type="entry name" value="HD_CAS3"/>
    <property type="match status" value="1"/>
</dbReference>
<dbReference type="Gene3D" id="1.10.3210.30">
    <property type="match status" value="1"/>
</dbReference>
<evidence type="ECO:0000256" key="1">
    <source>
        <dbReference type="ARBA" id="ARBA00006847"/>
    </source>
</evidence>